<name>A0A815XGP8_ADIRI</name>
<evidence type="ECO:0000256" key="2">
    <source>
        <dbReference type="ARBA" id="ARBA00023010"/>
    </source>
</evidence>
<dbReference type="GO" id="GO:0005524">
    <property type="term" value="F:ATP binding"/>
    <property type="evidence" value="ECO:0007669"/>
    <property type="project" value="InterPro"/>
</dbReference>
<dbReference type="Proteomes" id="UP000663852">
    <property type="component" value="Unassembled WGS sequence"/>
</dbReference>
<dbReference type="PANTHER" id="PTHR30612:SF0">
    <property type="entry name" value="CHLOROPLAST PROTEIN-TRANSPORTING ATPASE"/>
    <property type="match status" value="1"/>
</dbReference>
<keyword evidence="2" id="KW-0811">Translocation</keyword>
<dbReference type="AlphaFoldDB" id="A0A815XGP8"/>
<comment type="caution">
    <text evidence="4">The sequence shown here is derived from an EMBL/GenBank/DDBJ whole genome shotgun (WGS) entry which is preliminary data.</text>
</comment>
<feature type="non-terminal residue" evidence="4">
    <location>
        <position position="249"/>
    </location>
</feature>
<dbReference type="GO" id="GO:0017038">
    <property type="term" value="P:protein import"/>
    <property type="evidence" value="ECO:0007669"/>
    <property type="project" value="InterPro"/>
</dbReference>
<dbReference type="InterPro" id="IPR011115">
    <property type="entry name" value="SecA_DEAD"/>
</dbReference>
<reference evidence="4" key="1">
    <citation type="submission" date="2021-02" db="EMBL/GenBank/DDBJ databases">
        <authorList>
            <person name="Nowell W R."/>
        </authorList>
    </citation>
    <scope>NUCLEOTIDE SEQUENCE</scope>
</reference>
<proteinExistence type="predicted"/>
<gene>
    <name evidence="4" type="ORF">EDS130_LOCUS46382</name>
</gene>
<feature type="domain" description="SecA family profile" evidence="3">
    <location>
        <begin position="1"/>
        <end position="249"/>
    </location>
</feature>
<dbReference type="InterPro" id="IPR027417">
    <property type="entry name" value="P-loop_NTPase"/>
</dbReference>
<dbReference type="InterPro" id="IPR000185">
    <property type="entry name" value="SecA"/>
</dbReference>
<dbReference type="GO" id="GO:0016020">
    <property type="term" value="C:membrane"/>
    <property type="evidence" value="ECO:0007669"/>
    <property type="project" value="InterPro"/>
</dbReference>
<dbReference type="GO" id="GO:0006605">
    <property type="term" value="P:protein targeting"/>
    <property type="evidence" value="ECO:0007669"/>
    <property type="project" value="InterPro"/>
</dbReference>
<accession>A0A815XGP8</accession>
<dbReference type="InterPro" id="IPR014018">
    <property type="entry name" value="SecA_motor_DEAD"/>
</dbReference>
<protein>
    <recommendedName>
        <fullName evidence="3">SecA family profile domain-containing protein</fullName>
    </recommendedName>
</protein>
<keyword evidence="1" id="KW-0653">Protein transport</keyword>
<sequence length="249" mass="28514">IYTELDLTVADIRNDDSEARKKAYTANIVYGDIARFQRDHLLHTFYKKMIKGDRTQTAVIVDEVDNMLLDNGNNMLYLSHSIPGMDLLDSLLIFIQQQIHSPIYTGDKSNLELMQQQFDNSTIKKKVLADVFGQFSIEDLRHIFNSIKSDTEIELINKKLIEKGVIDADGYLKIHRHDQLASIDEALSNIGPVFIKRIKACFSIILSRARSIELPVYLRNFVQLHLDELIENCKHALFLETGTGYVVDV</sequence>
<dbReference type="Gene3D" id="3.40.50.300">
    <property type="entry name" value="P-loop containing nucleotide triphosphate hydrolases"/>
    <property type="match status" value="1"/>
</dbReference>
<evidence type="ECO:0000256" key="1">
    <source>
        <dbReference type="ARBA" id="ARBA00022927"/>
    </source>
</evidence>
<dbReference type="Pfam" id="PF07517">
    <property type="entry name" value="SecA_DEAD"/>
    <property type="match status" value="1"/>
</dbReference>
<dbReference type="PANTHER" id="PTHR30612">
    <property type="entry name" value="SECA INNER MEMBRANE COMPONENT OF SEC PROTEIN SECRETION SYSTEM"/>
    <property type="match status" value="1"/>
</dbReference>
<dbReference type="EMBL" id="CAJNOJ010002102">
    <property type="protein sequence ID" value="CAF1557309.1"/>
    <property type="molecule type" value="Genomic_DNA"/>
</dbReference>
<evidence type="ECO:0000313" key="5">
    <source>
        <dbReference type="Proteomes" id="UP000663852"/>
    </source>
</evidence>
<dbReference type="GO" id="GO:0006886">
    <property type="term" value="P:intracellular protein transport"/>
    <property type="evidence" value="ECO:0007669"/>
    <property type="project" value="InterPro"/>
</dbReference>
<dbReference type="SUPFAM" id="SSF52540">
    <property type="entry name" value="P-loop containing nucleoside triphosphate hydrolases"/>
    <property type="match status" value="1"/>
</dbReference>
<evidence type="ECO:0000313" key="4">
    <source>
        <dbReference type="EMBL" id="CAF1557309.1"/>
    </source>
</evidence>
<evidence type="ECO:0000259" key="3">
    <source>
        <dbReference type="PROSITE" id="PS51196"/>
    </source>
</evidence>
<keyword evidence="1" id="KW-0813">Transport</keyword>
<dbReference type="PROSITE" id="PS51196">
    <property type="entry name" value="SECA_MOTOR_DEAD"/>
    <property type="match status" value="1"/>
</dbReference>
<organism evidence="4 5">
    <name type="scientific">Adineta ricciae</name>
    <name type="common">Rotifer</name>
    <dbReference type="NCBI Taxonomy" id="249248"/>
    <lineage>
        <taxon>Eukaryota</taxon>
        <taxon>Metazoa</taxon>
        <taxon>Spiralia</taxon>
        <taxon>Gnathifera</taxon>
        <taxon>Rotifera</taxon>
        <taxon>Eurotatoria</taxon>
        <taxon>Bdelloidea</taxon>
        <taxon>Adinetida</taxon>
        <taxon>Adinetidae</taxon>
        <taxon>Adineta</taxon>
    </lineage>
</organism>
<feature type="non-terminal residue" evidence="4">
    <location>
        <position position="1"/>
    </location>
</feature>
<dbReference type="OrthoDB" id="10038397at2759"/>